<reference evidence="1 2" key="1">
    <citation type="submission" date="2024-08" db="EMBL/GenBank/DDBJ databases">
        <title>Mycobacterium servetensis sp. nov., a novel rapid-growing mycobacterial species recovered from a human patient in Zaragoza, Spain.</title>
        <authorList>
            <person name="Tristancho-Baro A.I."/>
            <person name="Buenestado-Serrano S."/>
            <person name="Garcia De Viedma D."/>
            <person name="Milagro-Beamonte A."/>
            <person name="Burillo N."/>
            <person name="Sanz S."/>
            <person name="Lopez-Calleja A.I."/>
            <person name="Penas-Utrilla D."/>
            <person name="Guardingo M."/>
            <person name="Garcia M.J."/>
            <person name="Vinuelas-Bayon J."/>
        </authorList>
    </citation>
    <scope>NUCLEOTIDE SEQUENCE [LARGE SCALE GENOMIC DNA]</scope>
    <source>
        <strain evidence="2">HUMS_12744610</strain>
    </source>
</reference>
<dbReference type="Proteomes" id="UP001564760">
    <property type="component" value="Unassembled WGS sequence"/>
</dbReference>
<evidence type="ECO:0000313" key="2">
    <source>
        <dbReference type="Proteomes" id="UP001564760"/>
    </source>
</evidence>
<accession>A0ABV4C341</accession>
<sequence length="148" mass="16264">MGRFVLDRMGEMIVLIKHVEDFMLTPAFVGVFGEPGDESSADAEGIVHAATRLMDYHDRFLGMVERCRGLAVASEYGPLMDDLAQLLDVPLAAYRAFIADFVDRVGEMPAMLPYSRGTVALDSVVLHMDVEDGLIARIRPQLNAIAAH</sequence>
<keyword evidence="2" id="KW-1185">Reference proteome</keyword>
<evidence type="ECO:0000313" key="1">
    <source>
        <dbReference type="EMBL" id="MEY8016302.1"/>
    </source>
</evidence>
<dbReference type="EMBL" id="JBGEDP010000001">
    <property type="protein sequence ID" value="MEY8016302.1"/>
    <property type="molecule type" value="Genomic_DNA"/>
</dbReference>
<proteinExistence type="predicted"/>
<organism evidence="1 2">
    <name type="scientific">Mycobacterium servetii</name>
    <dbReference type="NCBI Taxonomy" id="3237418"/>
    <lineage>
        <taxon>Bacteria</taxon>
        <taxon>Bacillati</taxon>
        <taxon>Actinomycetota</taxon>
        <taxon>Actinomycetes</taxon>
        <taxon>Mycobacteriales</taxon>
        <taxon>Mycobacteriaceae</taxon>
        <taxon>Mycobacterium</taxon>
    </lineage>
</organism>
<comment type="caution">
    <text evidence="1">The sequence shown here is derived from an EMBL/GenBank/DDBJ whole genome shotgun (WGS) entry which is preliminary data.</text>
</comment>
<name>A0ABV4C341_9MYCO</name>
<protein>
    <recommendedName>
        <fullName evidence="3">Hemerythrin</fullName>
    </recommendedName>
</protein>
<dbReference type="RefSeq" id="WP_369738687.1">
    <property type="nucleotide sequence ID" value="NZ_JBGEDP010000001.1"/>
</dbReference>
<gene>
    <name evidence="1" type="ORF">AB8998_15505</name>
</gene>
<evidence type="ECO:0008006" key="3">
    <source>
        <dbReference type="Google" id="ProtNLM"/>
    </source>
</evidence>